<sequence length="60" mass="6565">MKRINGVLLLFLMTNLLTGCSVIEGIFKAGLWSGIIFVVVIVALLIWLITRFMGGGGNRQ</sequence>
<evidence type="ECO:0000313" key="2">
    <source>
        <dbReference type="EMBL" id="MEI5985572.1"/>
    </source>
</evidence>
<evidence type="ECO:0000313" key="3">
    <source>
        <dbReference type="Proteomes" id="UP001363035"/>
    </source>
</evidence>
<keyword evidence="1" id="KW-0472">Membrane</keyword>
<name>A0ABU8I7S3_9SPHI</name>
<dbReference type="EMBL" id="JAYLLN010000029">
    <property type="protein sequence ID" value="MEI5985572.1"/>
    <property type="molecule type" value="Genomic_DNA"/>
</dbReference>
<comment type="caution">
    <text evidence="2">The sequence shown here is derived from an EMBL/GenBank/DDBJ whole genome shotgun (WGS) entry which is preliminary data.</text>
</comment>
<proteinExistence type="predicted"/>
<organism evidence="2 3">
    <name type="scientific">Sphingobacterium tenebrionis</name>
    <dbReference type="NCBI Taxonomy" id="3111775"/>
    <lineage>
        <taxon>Bacteria</taxon>
        <taxon>Pseudomonadati</taxon>
        <taxon>Bacteroidota</taxon>
        <taxon>Sphingobacteriia</taxon>
        <taxon>Sphingobacteriales</taxon>
        <taxon>Sphingobacteriaceae</taxon>
        <taxon>Sphingobacterium</taxon>
    </lineage>
</organism>
<evidence type="ECO:0008006" key="4">
    <source>
        <dbReference type="Google" id="ProtNLM"/>
    </source>
</evidence>
<gene>
    <name evidence="2" type="ORF">VJ786_11750</name>
</gene>
<reference evidence="2 3" key="1">
    <citation type="submission" date="2024-01" db="EMBL/GenBank/DDBJ databases">
        <title>Sphingobacterium tenebrionis sp. nov., a novel endophyte isolated from tenebrio molitor intestines.</title>
        <authorList>
            <person name="Zhang C."/>
        </authorList>
    </citation>
    <scope>NUCLEOTIDE SEQUENCE [LARGE SCALE GENOMIC DNA]</scope>
    <source>
        <strain evidence="2 3">PU5-4</strain>
    </source>
</reference>
<feature type="transmembrane region" description="Helical" evidence="1">
    <location>
        <begin position="29"/>
        <end position="50"/>
    </location>
</feature>
<accession>A0ABU8I7S3</accession>
<protein>
    <recommendedName>
        <fullName evidence="4">Phosphatidate cytidylyltransferase</fullName>
    </recommendedName>
</protein>
<evidence type="ECO:0000256" key="1">
    <source>
        <dbReference type="SAM" id="Phobius"/>
    </source>
</evidence>
<dbReference type="Proteomes" id="UP001363035">
    <property type="component" value="Unassembled WGS sequence"/>
</dbReference>
<keyword evidence="1" id="KW-1133">Transmembrane helix</keyword>
<dbReference type="RefSeq" id="WP_099365967.1">
    <property type="nucleotide sequence ID" value="NZ_JAYLLN010000029.1"/>
</dbReference>
<dbReference type="PROSITE" id="PS51257">
    <property type="entry name" value="PROKAR_LIPOPROTEIN"/>
    <property type="match status" value="1"/>
</dbReference>
<keyword evidence="3" id="KW-1185">Reference proteome</keyword>
<keyword evidence="1" id="KW-0812">Transmembrane</keyword>